<proteinExistence type="predicted"/>
<comment type="caution">
    <text evidence="2">The sequence shown here is derived from an EMBL/GenBank/DDBJ whole genome shotgun (WGS) entry which is preliminary data.</text>
</comment>
<gene>
    <name evidence="2" type="ORF">HLH35_11985</name>
</gene>
<protein>
    <submittedName>
        <fullName evidence="2">2Fe-2S iron-sulfur cluster binding domain-containing protein</fullName>
    </submittedName>
</protein>
<dbReference type="Proteomes" id="UP000577891">
    <property type="component" value="Unassembled WGS sequence"/>
</dbReference>
<dbReference type="Pfam" id="PF00111">
    <property type="entry name" value="Fer2"/>
    <property type="match status" value="1"/>
</dbReference>
<dbReference type="InterPro" id="IPR001041">
    <property type="entry name" value="2Fe-2S_ferredoxin-type"/>
</dbReference>
<dbReference type="EMBL" id="JABEQE010000009">
    <property type="protein sequence ID" value="MBB2172829.1"/>
    <property type="molecule type" value="Genomic_DNA"/>
</dbReference>
<reference evidence="2 3" key="1">
    <citation type="submission" date="2020-04" db="EMBL/GenBank/DDBJ databases">
        <title>Description of novel Gluconacetobacter.</title>
        <authorList>
            <person name="Sombolestani A."/>
        </authorList>
    </citation>
    <scope>NUCLEOTIDE SEQUENCE [LARGE SCALE GENOMIC DNA]</scope>
    <source>
        <strain evidence="2 3">LMG 27724</strain>
    </source>
</reference>
<sequence>MRDHIRFYLGDTLCELSAVPPTLTVLDWLREHCGRTGTKEGCNEGDCGACTVLVVRL</sequence>
<dbReference type="PROSITE" id="PS00197">
    <property type="entry name" value="2FE2S_FER_1"/>
    <property type="match status" value="1"/>
</dbReference>
<dbReference type="AlphaFoldDB" id="A0A7W4P0L7"/>
<dbReference type="Gene3D" id="3.10.20.30">
    <property type="match status" value="1"/>
</dbReference>
<accession>A0A7W4P0L7</accession>
<feature type="non-terminal residue" evidence="2">
    <location>
        <position position="57"/>
    </location>
</feature>
<evidence type="ECO:0000313" key="2">
    <source>
        <dbReference type="EMBL" id="MBB2172829.1"/>
    </source>
</evidence>
<dbReference type="InterPro" id="IPR036010">
    <property type="entry name" value="2Fe-2S_ferredoxin-like_sf"/>
</dbReference>
<dbReference type="GO" id="GO:0051537">
    <property type="term" value="F:2 iron, 2 sulfur cluster binding"/>
    <property type="evidence" value="ECO:0007669"/>
    <property type="project" value="InterPro"/>
</dbReference>
<dbReference type="InterPro" id="IPR012675">
    <property type="entry name" value="Beta-grasp_dom_sf"/>
</dbReference>
<feature type="domain" description="2Fe-2S ferredoxin-type" evidence="1">
    <location>
        <begin position="14"/>
        <end position="55"/>
    </location>
</feature>
<name>A0A7W4P0L7_9PROT</name>
<evidence type="ECO:0000313" key="3">
    <source>
        <dbReference type="Proteomes" id="UP000577891"/>
    </source>
</evidence>
<dbReference type="InterPro" id="IPR006058">
    <property type="entry name" value="2Fe2S_fd_BS"/>
</dbReference>
<keyword evidence="3" id="KW-1185">Reference proteome</keyword>
<organism evidence="2 3">
    <name type="scientific">Gluconacetobacter asukensis</name>
    <dbReference type="NCBI Taxonomy" id="1017181"/>
    <lineage>
        <taxon>Bacteria</taxon>
        <taxon>Pseudomonadati</taxon>
        <taxon>Pseudomonadota</taxon>
        <taxon>Alphaproteobacteria</taxon>
        <taxon>Acetobacterales</taxon>
        <taxon>Acetobacteraceae</taxon>
        <taxon>Gluconacetobacter</taxon>
    </lineage>
</organism>
<evidence type="ECO:0000259" key="1">
    <source>
        <dbReference type="Pfam" id="PF00111"/>
    </source>
</evidence>
<dbReference type="RefSeq" id="WP_182979350.1">
    <property type="nucleotide sequence ID" value="NZ_JABEQE010000009.1"/>
</dbReference>
<dbReference type="SUPFAM" id="SSF54292">
    <property type="entry name" value="2Fe-2S ferredoxin-like"/>
    <property type="match status" value="1"/>
</dbReference>